<keyword evidence="2" id="KW-1185">Reference proteome</keyword>
<dbReference type="EMBL" id="FLQY01000129">
    <property type="protein sequence ID" value="SBT07307.1"/>
    <property type="molecule type" value="Genomic_DNA"/>
</dbReference>
<evidence type="ECO:0000313" key="2">
    <source>
        <dbReference type="Proteomes" id="UP000199600"/>
    </source>
</evidence>
<sequence>MTRPAPADAGPAAFARSVAFCECEECFALSGDDEGATLAGTAVWRTCCMPDWERTDS</sequence>
<accession>A0A1A8XS41</accession>
<evidence type="ECO:0000313" key="1">
    <source>
        <dbReference type="EMBL" id="SBT07307.1"/>
    </source>
</evidence>
<reference evidence="1 2" key="1">
    <citation type="submission" date="2016-06" db="EMBL/GenBank/DDBJ databases">
        <authorList>
            <person name="Kjaerup R.B."/>
            <person name="Dalgaard T.S."/>
            <person name="Juul-Madsen H.R."/>
        </authorList>
    </citation>
    <scope>NUCLEOTIDE SEQUENCE [LARGE SCALE GENOMIC DNA]</scope>
    <source>
        <strain evidence="1">2</strain>
    </source>
</reference>
<proteinExistence type="predicted"/>
<dbReference type="AlphaFoldDB" id="A0A1A8XS41"/>
<name>A0A1A8XS41_9RHOO</name>
<dbReference type="Proteomes" id="UP000199600">
    <property type="component" value="Unassembled WGS sequence"/>
</dbReference>
<protein>
    <submittedName>
        <fullName evidence="1">Uncharacterized protein</fullName>
    </submittedName>
</protein>
<gene>
    <name evidence="1" type="ORF">PROAA_2140010</name>
</gene>
<organism evidence="1 2">
    <name type="scientific">Candidatus Propionivibrio aalborgensis</name>
    <dbReference type="NCBI Taxonomy" id="1860101"/>
    <lineage>
        <taxon>Bacteria</taxon>
        <taxon>Pseudomonadati</taxon>
        <taxon>Pseudomonadota</taxon>
        <taxon>Betaproteobacteria</taxon>
        <taxon>Rhodocyclales</taxon>
        <taxon>Rhodocyclaceae</taxon>
        <taxon>Propionivibrio</taxon>
    </lineage>
</organism>